<organism evidence="1">
    <name type="scientific">marine sediment metagenome</name>
    <dbReference type="NCBI Taxonomy" id="412755"/>
    <lineage>
        <taxon>unclassified sequences</taxon>
        <taxon>metagenomes</taxon>
        <taxon>ecological metagenomes</taxon>
    </lineage>
</organism>
<dbReference type="AlphaFoldDB" id="X1B3B4"/>
<reference evidence="1" key="1">
    <citation type="journal article" date="2014" name="Front. Microbiol.">
        <title>High frequency of phylogenetically diverse reductive dehalogenase-homologous genes in deep subseafloor sedimentary metagenomes.</title>
        <authorList>
            <person name="Kawai M."/>
            <person name="Futagami T."/>
            <person name="Toyoda A."/>
            <person name="Takaki Y."/>
            <person name="Nishi S."/>
            <person name="Hori S."/>
            <person name="Arai W."/>
            <person name="Tsubouchi T."/>
            <person name="Morono Y."/>
            <person name="Uchiyama I."/>
            <person name="Ito T."/>
            <person name="Fujiyama A."/>
            <person name="Inagaki F."/>
            <person name="Takami H."/>
        </authorList>
    </citation>
    <scope>NUCLEOTIDE SEQUENCE</scope>
    <source>
        <strain evidence="1">Expedition CK06-06</strain>
    </source>
</reference>
<proteinExistence type="predicted"/>
<sequence>MNKEIKRIVGRFLTAWKKKDWVKMAKYTQSTWRGAFHKNNARRLENWFGFKNLEKWEMIKIEFVGDACRDVFINIDYGEGIKKIRARIICETGPYKPDIKGNWGVNPISCLKER</sequence>
<evidence type="ECO:0000313" key="1">
    <source>
        <dbReference type="EMBL" id="GAG78728.1"/>
    </source>
</evidence>
<gene>
    <name evidence="1" type="ORF">S01H4_33323</name>
</gene>
<protein>
    <submittedName>
        <fullName evidence="1">Uncharacterized protein</fullName>
    </submittedName>
</protein>
<accession>X1B3B4</accession>
<name>X1B3B4_9ZZZZ</name>
<comment type="caution">
    <text evidence="1">The sequence shown here is derived from an EMBL/GenBank/DDBJ whole genome shotgun (WGS) entry which is preliminary data.</text>
</comment>
<dbReference type="EMBL" id="BART01017523">
    <property type="protein sequence ID" value="GAG78728.1"/>
    <property type="molecule type" value="Genomic_DNA"/>
</dbReference>